<protein>
    <submittedName>
        <fullName evidence="14">Uncharacterized protein</fullName>
    </submittedName>
</protein>
<evidence type="ECO:0000256" key="10">
    <source>
        <dbReference type="PROSITE-ProRule" id="PRU00042"/>
    </source>
</evidence>
<dbReference type="Gene3D" id="3.30.160.60">
    <property type="entry name" value="Classic Zinc Finger"/>
    <property type="match status" value="2"/>
</dbReference>
<evidence type="ECO:0000256" key="7">
    <source>
        <dbReference type="ARBA" id="ARBA00023125"/>
    </source>
</evidence>
<dbReference type="PROSITE" id="PS00028">
    <property type="entry name" value="ZINC_FINGER_C2H2_1"/>
    <property type="match status" value="2"/>
</dbReference>
<keyword evidence="2" id="KW-0479">Metal-binding</keyword>
<dbReference type="SMART" id="SM00225">
    <property type="entry name" value="BTB"/>
    <property type="match status" value="1"/>
</dbReference>
<evidence type="ECO:0000259" key="13">
    <source>
        <dbReference type="PROSITE" id="PS50157"/>
    </source>
</evidence>
<dbReference type="PANTHER" id="PTHR24394">
    <property type="entry name" value="ZINC FINGER PROTEIN"/>
    <property type="match status" value="1"/>
</dbReference>
<dbReference type="InterPro" id="IPR011333">
    <property type="entry name" value="SKP1/BTB/POZ_sf"/>
</dbReference>
<evidence type="ECO:0000256" key="1">
    <source>
        <dbReference type="ARBA" id="ARBA00004123"/>
    </source>
</evidence>
<feature type="domain" description="BTB" evidence="12">
    <location>
        <begin position="67"/>
        <end position="134"/>
    </location>
</feature>
<dbReference type="SUPFAM" id="SSF57667">
    <property type="entry name" value="beta-beta-alpha zinc fingers"/>
    <property type="match status" value="1"/>
</dbReference>
<dbReference type="GO" id="GO:0008270">
    <property type="term" value="F:zinc ion binding"/>
    <property type="evidence" value="ECO:0007669"/>
    <property type="project" value="UniProtKB-KW"/>
</dbReference>
<dbReference type="Proteomes" id="UP001356427">
    <property type="component" value="Unassembled WGS sequence"/>
</dbReference>
<evidence type="ECO:0000256" key="5">
    <source>
        <dbReference type="ARBA" id="ARBA00022833"/>
    </source>
</evidence>
<dbReference type="InterPro" id="IPR000210">
    <property type="entry name" value="BTB/POZ_dom"/>
</dbReference>
<evidence type="ECO:0000256" key="6">
    <source>
        <dbReference type="ARBA" id="ARBA00023015"/>
    </source>
</evidence>
<keyword evidence="9" id="KW-0539">Nucleus</keyword>
<dbReference type="GO" id="GO:0000981">
    <property type="term" value="F:DNA-binding transcription factor activity, RNA polymerase II-specific"/>
    <property type="evidence" value="ECO:0007669"/>
    <property type="project" value="TreeGrafter"/>
</dbReference>
<evidence type="ECO:0000256" key="9">
    <source>
        <dbReference type="ARBA" id="ARBA00023242"/>
    </source>
</evidence>
<comment type="subcellular location">
    <subcellularLocation>
        <location evidence="1">Nucleus</location>
    </subcellularLocation>
</comment>
<dbReference type="Gene3D" id="3.30.710.10">
    <property type="entry name" value="Potassium Channel Kv1.1, Chain A"/>
    <property type="match status" value="1"/>
</dbReference>
<dbReference type="GO" id="GO:0005634">
    <property type="term" value="C:nucleus"/>
    <property type="evidence" value="ECO:0007669"/>
    <property type="project" value="UniProtKB-SubCell"/>
</dbReference>
<evidence type="ECO:0000313" key="15">
    <source>
        <dbReference type="Proteomes" id="UP001356427"/>
    </source>
</evidence>
<keyword evidence="3" id="KW-0677">Repeat</keyword>
<dbReference type="PROSITE" id="PS50157">
    <property type="entry name" value="ZINC_FINGER_C2H2_2"/>
    <property type="match status" value="2"/>
</dbReference>
<feature type="region of interest" description="Disordered" evidence="11">
    <location>
        <begin position="341"/>
        <end position="383"/>
    </location>
</feature>
<feature type="domain" description="C2H2-type" evidence="13">
    <location>
        <begin position="613"/>
        <end position="635"/>
    </location>
</feature>
<dbReference type="PANTHER" id="PTHR24394:SF48">
    <property type="entry name" value="ZINC FINGER PROTEIN 771"/>
    <property type="match status" value="1"/>
</dbReference>
<dbReference type="Pfam" id="PF00096">
    <property type="entry name" value="zf-C2H2"/>
    <property type="match status" value="2"/>
</dbReference>
<dbReference type="FunFam" id="3.30.160.60:FF:000325">
    <property type="entry name" value="ZFP90 zinc finger protein"/>
    <property type="match status" value="1"/>
</dbReference>
<dbReference type="InterPro" id="IPR036236">
    <property type="entry name" value="Znf_C2H2_sf"/>
</dbReference>
<feature type="compositionally biased region" description="Polar residues" evidence="11">
    <location>
        <begin position="346"/>
        <end position="361"/>
    </location>
</feature>
<dbReference type="GO" id="GO:0003677">
    <property type="term" value="F:DNA binding"/>
    <property type="evidence" value="ECO:0007669"/>
    <property type="project" value="UniProtKB-KW"/>
</dbReference>
<dbReference type="PROSITE" id="PS50097">
    <property type="entry name" value="BTB"/>
    <property type="match status" value="1"/>
</dbReference>
<evidence type="ECO:0000256" key="8">
    <source>
        <dbReference type="ARBA" id="ARBA00023163"/>
    </source>
</evidence>
<keyword evidence="7" id="KW-0238">DNA-binding</keyword>
<dbReference type="SMART" id="SM00355">
    <property type="entry name" value="ZnF_C2H2"/>
    <property type="match status" value="2"/>
</dbReference>
<evidence type="ECO:0000313" key="14">
    <source>
        <dbReference type="EMBL" id="KAK6301517.1"/>
    </source>
</evidence>
<dbReference type="Pfam" id="PF00651">
    <property type="entry name" value="BTB"/>
    <property type="match status" value="1"/>
</dbReference>
<keyword evidence="5" id="KW-0862">Zinc</keyword>
<dbReference type="InterPro" id="IPR013087">
    <property type="entry name" value="Znf_C2H2_type"/>
</dbReference>
<organism evidence="14 15">
    <name type="scientific">Coregonus suidteri</name>
    <dbReference type="NCBI Taxonomy" id="861788"/>
    <lineage>
        <taxon>Eukaryota</taxon>
        <taxon>Metazoa</taxon>
        <taxon>Chordata</taxon>
        <taxon>Craniata</taxon>
        <taxon>Vertebrata</taxon>
        <taxon>Euteleostomi</taxon>
        <taxon>Actinopterygii</taxon>
        <taxon>Neopterygii</taxon>
        <taxon>Teleostei</taxon>
        <taxon>Protacanthopterygii</taxon>
        <taxon>Salmoniformes</taxon>
        <taxon>Salmonidae</taxon>
        <taxon>Coregoninae</taxon>
        <taxon>Coregonus</taxon>
    </lineage>
</organism>
<keyword evidence="4 10" id="KW-0863">Zinc-finger</keyword>
<sequence length="648" mass="71838">MKAHVATGSGVYTRVLLFSFHFCKDSMHLFKKSAFTINMRTYPLVVSTHAVALLRKLNFQRMEGQFCDCVIRQHLNPVKLYLAHKNVLSASSPVLASLLPSKGALLDLQFPSPSTEILGSLLEFIYTGTLPPPDQDESILSAATYLQMEELQKALIRRSRLDTTPVSDCTVAADIKPNLKRECSDQQQNKTNEHSLSHCTPSPLSCEVVPVICHVSTTGKPSLLSEPRPESRKLNIEFDVTRKEAGVSERKVTLGPGHNLKHYRLQKDVNYEAALYESQPKQIKIVSGSAGSNVQDLPMAAPEDAAYYKGRRQRELDGKSVLQSSGNAILTHTVVCSEIGEEDDTGNTTNQEVTSHFNTSSHDSRIHSCPHLDKTSKGSNSEGFSTIDQLESNKEKCFKCHPTRQLENISAANEYIPDNAKENTPMGKFKDLWSSKVTSGYCPQGDETKCFQSASRLNLWTKAASYSTLNPKLSEEVTSNESRSDIKGSNTNTNEMETYQGQVRYHYLAREKHHPVQSSDSDDDGLYSAMANSDLREGLGINVKASASDFVLLDISAKHPSAGYPDSNGSQLSVPASASASVQPYQCTMCDRAFSQRGSLNRHMRSHLGVRPYSCPQCPMTFSRQYRVTEHMRVHQRGCEDLQRTGPT</sequence>
<keyword evidence="15" id="KW-1185">Reference proteome</keyword>
<comment type="caution">
    <text evidence="14">The sequence shown here is derived from an EMBL/GenBank/DDBJ whole genome shotgun (WGS) entry which is preliminary data.</text>
</comment>
<keyword evidence="6" id="KW-0805">Transcription regulation</keyword>
<dbReference type="AlphaFoldDB" id="A0AAN8KYZ2"/>
<feature type="compositionally biased region" description="Basic and acidic residues" evidence="11">
    <location>
        <begin position="362"/>
        <end position="376"/>
    </location>
</feature>
<proteinExistence type="predicted"/>
<gene>
    <name evidence="14" type="ORF">J4Q44_G00275700</name>
</gene>
<feature type="region of interest" description="Disordered" evidence="11">
    <location>
        <begin position="474"/>
        <end position="493"/>
    </location>
</feature>
<accession>A0AAN8KYZ2</accession>
<feature type="domain" description="C2H2-type" evidence="13">
    <location>
        <begin position="585"/>
        <end position="612"/>
    </location>
</feature>
<evidence type="ECO:0000256" key="3">
    <source>
        <dbReference type="ARBA" id="ARBA00022737"/>
    </source>
</evidence>
<dbReference type="SUPFAM" id="SSF54695">
    <property type="entry name" value="POZ domain"/>
    <property type="match status" value="1"/>
</dbReference>
<evidence type="ECO:0000256" key="2">
    <source>
        <dbReference type="ARBA" id="ARBA00022723"/>
    </source>
</evidence>
<dbReference type="FunFam" id="3.30.160.60:FF:000446">
    <property type="entry name" value="Zinc finger protein"/>
    <property type="match status" value="1"/>
</dbReference>
<name>A0AAN8KYZ2_9TELE</name>
<evidence type="ECO:0000256" key="11">
    <source>
        <dbReference type="SAM" id="MobiDB-lite"/>
    </source>
</evidence>
<dbReference type="EMBL" id="JAGTTL010000026">
    <property type="protein sequence ID" value="KAK6301517.1"/>
    <property type="molecule type" value="Genomic_DNA"/>
</dbReference>
<evidence type="ECO:0000259" key="12">
    <source>
        <dbReference type="PROSITE" id="PS50097"/>
    </source>
</evidence>
<keyword evidence="8" id="KW-0804">Transcription</keyword>
<reference evidence="14 15" key="1">
    <citation type="submission" date="2021-04" db="EMBL/GenBank/DDBJ databases">
        <authorList>
            <person name="De Guttry C."/>
            <person name="Zahm M."/>
            <person name="Klopp C."/>
            <person name="Cabau C."/>
            <person name="Louis A."/>
            <person name="Berthelot C."/>
            <person name="Parey E."/>
            <person name="Roest Crollius H."/>
            <person name="Montfort J."/>
            <person name="Robinson-Rechavi M."/>
            <person name="Bucao C."/>
            <person name="Bouchez O."/>
            <person name="Gislard M."/>
            <person name="Lluch J."/>
            <person name="Milhes M."/>
            <person name="Lampietro C."/>
            <person name="Lopez Roques C."/>
            <person name="Donnadieu C."/>
            <person name="Braasch I."/>
            <person name="Desvignes T."/>
            <person name="Postlethwait J."/>
            <person name="Bobe J."/>
            <person name="Wedekind C."/>
            <person name="Guiguen Y."/>
        </authorList>
    </citation>
    <scope>NUCLEOTIDE SEQUENCE [LARGE SCALE GENOMIC DNA]</scope>
    <source>
        <strain evidence="14">Cs_M1</strain>
        <tissue evidence="14">Blood</tissue>
    </source>
</reference>
<evidence type="ECO:0000256" key="4">
    <source>
        <dbReference type="ARBA" id="ARBA00022771"/>
    </source>
</evidence>